<organism evidence="23 24">
    <name type="scientific">Neolamprologus brichardi</name>
    <name type="common">Fairy cichlid</name>
    <name type="synonym">Lamprologus brichardi</name>
    <dbReference type="NCBI Taxonomy" id="32507"/>
    <lineage>
        <taxon>Eukaryota</taxon>
        <taxon>Metazoa</taxon>
        <taxon>Chordata</taxon>
        <taxon>Craniata</taxon>
        <taxon>Vertebrata</taxon>
        <taxon>Euteleostomi</taxon>
        <taxon>Actinopterygii</taxon>
        <taxon>Neopterygii</taxon>
        <taxon>Teleostei</taxon>
        <taxon>Neoteleostei</taxon>
        <taxon>Acanthomorphata</taxon>
        <taxon>Ovalentaria</taxon>
        <taxon>Cichlomorphae</taxon>
        <taxon>Cichliformes</taxon>
        <taxon>Cichlidae</taxon>
        <taxon>African cichlids</taxon>
        <taxon>Pseudocrenilabrinae</taxon>
        <taxon>Lamprologini</taxon>
        <taxon>Neolamprologus</taxon>
    </lineage>
</organism>
<protein>
    <recommendedName>
        <fullName evidence="5">Coagulation factor IX</fullName>
        <ecNumber evidence="4">3.4.21.22</ecNumber>
    </recommendedName>
    <alternativeName>
        <fullName evidence="18">Christmas factor</fullName>
    </alternativeName>
</protein>
<dbReference type="Gene3D" id="2.10.25.10">
    <property type="entry name" value="Laminin"/>
    <property type="match status" value="1"/>
</dbReference>
<feature type="chain" id="PRO_5018775044" description="Coagulation factor IX" evidence="20">
    <location>
        <begin position="30"/>
        <end position="127"/>
    </location>
</feature>
<dbReference type="SMART" id="SM00181">
    <property type="entry name" value="EGF"/>
    <property type="match status" value="1"/>
</dbReference>
<dbReference type="SUPFAM" id="SSF57630">
    <property type="entry name" value="GLA-domain"/>
    <property type="match status" value="1"/>
</dbReference>
<evidence type="ECO:0000256" key="5">
    <source>
        <dbReference type="ARBA" id="ARBA00019454"/>
    </source>
</evidence>
<comment type="catalytic activity">
    <reaction evidence="1">
        <text>Selective cleavage of Arg-|-Ile bond in factor X to form factor Xa.</text>
        <dbReference type="EC" id="3.4.21.22"/>
    </reaction>
</comment>
<feature type="domain" description="EGF-like" evidence="21">
    <location>
        <begin position="88"/>
        <end position="124"/>
    </location>
</feature>
<evidence type="ECO:0000256" key="16">
    <source>
        <dbReference type="ARBA" id="ARBA00023157"/>
    </source>
</evidence>
<keyword evidence="8 19" id="KW-0245">EGF-like domain</keyword>
<dbReference type="PRINTS" id="PR00001">
    <property type="entry name" value="GLABLOOD"/>
</dbReference>
<keyword evidence="11" id="KW-0720">Serine protease</keyword>
<comment type="caution">
    <text evidence="19">Lacks conserved residue(s) required for the propagation of feature annotation.</text>
</comment>
<dbReference type="PROSITE" id="PS00011">
    <property type="entry name" value="GLA_1"/>
    <property type="match status" value="1"/>
</dbReference>
<dbReference type="GO" id="GO:0007596">
    <property type="term" value="P:blood coagulation"/>
    <property type="evidence" value="ECO:0007669"/>
    <property type="project" value="UniProtKB-KW"/>
</dbReference>
<keyword evidence="13" id="KW-0460">Magnesium</keyword>
<evidence type="ECO:0000259" key="21">
    <source>
        <dbReference type="PROSITE" id="PS50026"/>
    </source>
</evidence>
<dbReference type="FunFam" id="2.10.25.10:FF:000162">
    <property type="entry name" value="Coagulation factor X (Predicted)"/>
    <property type="match status" value="1"/>
</dbReference>
<dbReference type="InterPro" id="IPR018097">
    <property type="entry name" value="EGF_Ca-bd_CS"/>
</dbReference>
<reference evidence="23" key="2">
    <citation type="submission" date="2025-09" db="UniProtKB">
        <authorList>
            <consortium name="Ensembl"/>
        </authorList>
    </citation>
    <scope>IDENTIFICATION</scope>
</reference>
<dbReference type="InterPro" id="IPR017857">
    <property type="entry name" value="Coagulation_fac-like_Gla_dom"/>
</dbReference>
<keyword evidence="15" id="KW-0865">Zymogen</keyword>
<dbReference type="PROSITE" id="PS00010">
    <property type="entry name" value="ASX_HYDROXYL"/>
    <property type="match status" value="1"/>
</dbReference>
<name>A0A3Q4N894_NEOBR</name>
<dbReference type="InterPro" id="IPR035972">
    <property type="entry name" value="GLA-like_dom_SF"/>
</dbReference>
<evidence type="ECO:0000256" key="14">
    <source>
        <dbReference type="ARBA" id="ARBA00023084"/>
    </source>
</evidence>
<evidence type="ECO:0000256" key="17">
    <source>
        <dbReference type="ARBA" id="ARBA00023180"/>
    </source>
</evidence>
<dbReference type="GO" id="GO:0004252">
    <property type="term" value="F:serine-type endopeptidase activity"/>
    <property type="evidence" value="ECO:0007669"/>
    <property type="project" value="UniProtKB-EC"/>
</dbReference>
<keyword evidence="17" id="KW-0325">Glycoprotein</keyword>
<dbReference type="InterPro" id="IPR000152">
    <property type="entry name" value="EGF-type_Asp/Asn_hydroxyl_site"/>
</dbReference>
<evidence type="ECO:0000256" key="12">
    <source>
        <dbReference type="ARBA" id="ARBA00022837"/>
    </source>
</evidence>
<evidence type="ECO:0000256" key="7">
    <source>
        <dbReference type="ARBA" id="ARBA00022525"/>
    </source>
</evidence>
<keyword evidence="7" id="KW-0964">Secreted</keyword>
<dbReference type="PROSITE" id="PS50026">
    <property type="entry name" value="EGF_3"/>
    <property type="match status" value="1"/>
</dbReference>
<evidence type="ECO:0000313" key="23">
    <source>
        <dbReference type="Ensembl" id="ENSNBRP00000029389.1"/>
    </source>
</evidence>
<sequence length="127" mass="14215">MAEKFGMGLISVSLLHFLLLNVRLVFLSGQSADSILRRHKRYNTGLFEEFLQGNLERECIEELCDLEEARETFENDEKTMEFWAGYTDGNQCMSGPCLNQGSCKDILGSYTCTCASGFTGSNCEIGE</sequence>
<dbReference type="InterPro" id="IPR000742">
    <property type="entry name" value="EGF"/>
</dbReference>
<evidence type="ECO:0000256" key="19">
    <source>
        <dbReference type="PROSITE-ProRule" id="PRU00076"/>
    </source>
</evidence>
<keyword evidence="20" id="KW-0732">Signal</keyword>
<dbReference type="EC" id="3.4.21.22" evidence="4"/>
<feature type="disulfide bond" evidence="19">
    <location>
        <begin position="114"/>
        <end position="123"/>
    </location>
</feature>
<dbReference type="AlphaFoldDB" id="A0A3Q4N894"/>
<dbReference type="GO" id="GO:0005615">
    <property type="term" value="C:extracellular space"/>
    <property type="evidence" value="ECO:0007669"/>
    <property type="project" value="TreeGrafter"/>
</dbReference>
<keyword evidence="14" id="KW-0094">Blood coagulation</keyword>
<keyword evidence="10" id="KW-0356">Hemostasis</keyword>
<keyword evidence="12" id="KW-0106">Calcium</keyword>
<reference evidence="23" key="1">
    <citation type="submission" date="2025-08" db="UniProtKB">
        <authorList>
            <consortium name="Ensembl"/>
        </authorList>
    </citation>
    <scope>IDENTIFICATION</scope>
</reference>
<evidence type="ECO:0000256" key="2">
    <source>
        <dbReference type="ARBA" id="ARBA00002741"/>
    </source>
</evidence>
<dbReference type="FunFam" id="4.10.740.10:FF:000001">
    <property type="entry name" value="vitamin K-dependent protein S"/>
    <property type="match status" value="1"/>
</dbReference>
<evidence type="ECO:0000256" key="8">
    <source>
        <dbReference type="ARBA" id="ARBA00022536"/>
    </source>
</evidence>
<dbReference type="OMA" id="TVETIWT"/>
<evidence type="ECO:0000256" key="10">
    <source>
        <dbReference type="ARBA" id="ARBA00022696"/>
    </source>
</evidence>
<dbReference type="SMART" id="SM00179">
    <property type="entry name" value="EGF_CA"/>
    <property type="match status" value="1"/>
</dbReference>
<dbReference type="InterPro" id="IPR050442">
    <property type="entry name" value="Peptidase_S1_coag_factors"/>
</dbReference>
<keyword evidence="11" id="KW-0645">Protease</keyword>
<keyword evidence="6" id="KW-0301">Gamma-carboxyglutamic acid</keyword>
<evidence type="ECO:0000256" key="3">
    <source>
        <dbReference type="ARBA" id="ARBA00004613"/>
    </source>
</evidence>
<dbReference type="GO" id="GO:0005509">
    <property type="term" value="F:calcium ion binding"/>
    <property type="evidence" value="ECO:0007669"/>
    <property type="project" value="InterPro"/>
</dbReference>
<evidence type="ECO:0000313" key="24">
    <source>
        <dbReference type="Proteomes" id="UP000261580"/>
    </source>
</evidence>
<keyword evidence="11" id="KW-0378">Hydrolase</keyword>
<comment type="function">
    <text evidence="2">Factor IX is a vitamin K-dependent plasma protein that participates in the intrinsic pathway of blood coagulation by converting factor X to its active form in the presence of Ca(2+) ions, phospholipids, and factor VIIIa.</text>
</comment>
<dbReference type="InterPro" id="IPR001881">
    <property type="entry name" value="EGF-like_Ca-bd_dom"/>
</dbReference>
<dbReference type="Pfam" id="PF00008">
    <property type="entry name" value="EGF"/>
    <property type="match status" value="1"/>
</dbReference>
<dbReference type="InterPro" id="IPR000294">
    <property type="entry name" value="GLA_domain"/>
</dbReference>
<keyword evidence="16 19" id="KW-1015">Disulfide bond</keyword>
<evidence type="ECO:0000256" key="9">
    <source>
        <dbReference type="ARBA" id="ARBA00022553"/>
    </source>
</evidence>
<dbReference type="PROSITE" id="PS50998">
    <property type="entry name" value="GLA_2"/>
    <property type="match status" value="1"/>
</dbReference>
<evidence type="ECO:0000256" key="15">
    <source>
        <dbReference type="ARBA" id="ARBA00023145"/>
    </source>
</evidence>
<dbReference type="PROSITE" id="PS01187">
    <property type="entry name" value="EGF_CA"/>
    <property type="match status" value="1"/>
</dbReference>
<dbReference type="SMART" id="SM00069">
    <property type="entry name" value="GLA"/>
    <property type="match status" value="1"/>
</dbReference>
<dbReference type="PANTHER" id="PTHR24278">
    <property type="entry name" value="COAGULATION FACTOR"/>
    <property type="match status" value="1"/>
</dbReference>
<dbReference type="PANTHER" id="PTHR24278:SF31">
    <property type="entry name" value="COAGULATION FACTOR IX"/>
    <property type="match status" value="1"/>
</dbReference>
<dbReference type="Ensembl" id="ENSNBRT00000030146.1">
    <property type="protein sequence ID" value="ENSNBRP00000029389.1"/>
    <property type="gene ID" value="ENSNBRG00000022382.1"/>
</dbReference>
<dbReference type="Proteomes" id="UP000261580">
    <property type="component" value="Unassembled WGS sequence"/>
</dbReference>
<feature type="signal peptide" evidence="20">
    <location>
        <begin position="1"/>
        <end position="29"/>
    </location>
</feature>
<evidence type="ECO:0000256" key="1">
    <source>
        <dbReference type="ARBA" id="ARBA00001368"/>
    </source>
</evidence>
<dbReference type="STRING" id="32507.ENSNBRP00000029389"/>
<dbReference type="PRINTS" id="PR00010">
    <property type="entry name" value="EGFBLOOD"/>
</dbReference>
<accession>A0A3Q4N894</accession>
<dbReference type="CDD" id="cd00054">
    <property type="entry name" value="EGF_CA"/>
    <property type="match status" value="1"/>
</dbReference>
<dbReference type="PROSITE" id="PS00022">
    <property type="entry name" value="EGF_1"/>
    <property type="match status" value="1"/>
</dbReference>
<proteinExistence type="predicted"/>
<evidence type="ECO:0000256" key="6">
    <source>
        <dbReference type="ARBA" id="ARBA00022479"/>
    </source>
</evidence>
<dbReference type="Gene3D" id="4.10.740.10">
    <property type="entry name" value="Coagulation Factor IX"/>
    <property type="match status" value="1"/>
</dbReference>
<dbReference type="GeneTree" id="ENSGT00940000166780"/>
<evidence type="ECO:0000259" key="22">
    <source>
        <dbReference type="PROSITE" id="PS50998"/>
    </source>
</evidence>
<keyword evidence="24" id="KW-1185">Reference proteome</keyword>
<evidence type="ECO:0000256" key="18">
    <source>
        <dbReference type="ARBA" id="ARBA00031357"/>
    </source>
</evidence>
<feature type="domain" description="Gla" evidence="22">
    <location>
        <begin position="42"/>
        <end position="88"/>
    </location>
</feature>
<dbReference type="Pfam" id="PF00594">
    <property type="entry name" value="Gla"/>
    <property type="match status" value="1"/>
</dbReference>
<comment type="subcellular location">
    <subcellularLocation>
        <location evidence="3">Secreted</location>
    </subcellularLocation>
</comment>
<dbReference type="Bgee" id="ENSNBRG00000022382">
    <property type="expression patterns" value="Expressed in liver and 3 other cell types or tissues"/>
</dbReference>
<evidence type="ECO:0000256" key="4">
    <source>
        <dbReference type="ARBA" id="ARBA00012066"/>
    </source>
</evidence>
<evidence type="ECO:0000256" key="20">
    <source>
        <dbReference type="SAM" id="SignalP"/>
    </source>
</evidence>
<evidence type="ECO:0000256" key="13">
    <source>
        <dbReference type="ARBA" id="ARBA00022842"/>
    </source>
</evidence>
<evidence type="ECO:0000256" key="11">
    <source>
        <dbReference type="ARBA" id="ARBA00022825"/>
    </source>
</evidence>
<dbReference type="PROSITE" id="PS01186">
    <property type="entry name" value="EGF_2"/>
    <property type="match status" value="1"/>
</dbReference>
<keyword evidence="9" id="KW-0597">Phosphoprotein</keyword>